<dbReference type="OrthoDB" id="183532at2"/>
<dbReference type="InterPro" id="IPR012910">
    <property type="entry name" value="Plug_dom"/>
</dbReference>
<dbReference type="GO" id="GO:0015344">
    <property type="term" value="F:siderophore uptake transmembrane transporter activity"/>
    <property type="evidence" value="ECO:0007669"/>
    <property type="project" value="TreeGrafter"/>
</dbReference>
<dbReference type="GO" id="GO:0044718">
    <property type="term" value="P:siderophore transmembrane transport"/>
    <property type="evidence" value="ECO:0007669"/>
    <property type="project" value="TreeGrafter"/>
</dbReference>
<evidence type="ECO:0000256" key="9">
    <source>
        <dbReference type="ARBA" id="ARBA00023170"/>
    </source>
</evidence>
<evidence type="ECO:0000256" key="8">
    <source>
        <dbReference type="ARBA" id="ARBA00023136"/>
    </source>
</evidence>
<dbReference type="Pfam" id="PF00593">
    <property type="entry name" value="TonB_dep_Rec_b-barrel"/>
    <property type="match status" value="1"/>
</dbReference>
<dbReference type="EMBL" id="WNLA01000002">
    <property type="protein sequence ID" value="MTW01422.1"/>
    <property type="molecule type" value="Genomic_DNA"/>
</dbReference>
<name>A0A6L6PXI6_9BURK</name>
<evidence type="ECO:0000259" key="14">
    <source>
        <dbReference type="Pfam" id="PF07715"/>
    </source>
</evidence>
<feature type="domain" description="TonB-dependent receptor plug" evidence="14">
    <location>
        <begin position="23"/>
        <end position="133"/>
    </location>
</feature>
<evidence type="ECO:0000256" key="1">
    <source>
        <dbReference type="ARBA" id="ARBA00004571"/>
    </source>
</evidence>
<keyword evidence="7 12" id="KW-0798">TonB box</keyword>
<dbReference type="Gene3D" id="2.170.130.10">
    <property type="entry name" value="TonB-dependent receptor, plug domain"/>
    <property type="match status" value="1"/>
</dbReference>
<evidence type="ECO:0000256" key="4">
    <source>
        <dbReference type="ARBA" id="ARBA00022452"/>
    </source>
</evidence>
<dbReference type="AlphaFoldDB" id="A0A6L6PXI6"/>
<evidence type="ECO:0000256" key="5">
    <source>
        <dbReference type="ARBA" id="ARBA00022692"/>
    </source>
</evidence>
<evidence type="ECO:0000256" key="7">
    <source>
        <dbReference type="ARBA" id="ARBA00023077"/>
    </source>
</evidence>
<evidence type="ECO:0000256" key="10">
    <source>
        <dbReference type="ARBA" id="ARBA00023237"/>
    </source>
</evidence>
<evidence type="ECO:0000256" key="11">
    <source>
        <dbReference type="PROSITE-ProRule" id="PRU01360"/>
    </source>
</evidence>
<keyword evidence="8 11" id="KW-0472">Membrane</keyword>
<dbReference type="GO" id="GO:0009279">
    <property type="term" value="C:cell outer membrane"/>
    <property type="evidence" value="ECO:0007669"/>
    <property type="project" value="UniProtKB-SubCell"/>
</dbReference>
<evidence type="ECO:0000259" key="13">
    <source>
        <dbReference type="Pfam" id="PF00593"/>
    </source>
</evidence>
<evidence type="ECO:0000256" key="12">
    <source>
        <dbReference type="RuleBase" id="RU003357"/>
    </source>
</evidence>
<comment type="similarity">
    <text evidence="2 11 12">Belongs to the TonB-dependent receptor family.</text>
</comment>
<dbReference type="Pfam" id="PF07715">
    <property type="entry name" value="Plug"/>
    <property type="match status" value="1"/>
</dbReference>
<comment type="subcellular location">
    <subcellularLocation>
        <location evidence="1 11">Cell outer membrane</location>
        <topology evidence="1 11">Multi-pass membrane protein</topology>
    </subcellularLocation>
</comment>
<proteinExistence type="inferred from homology"/>
<keyword evidence="4 11" id="KW-1134">Transmembrane beta strand</keyword>
<comment type="caution">
    <text evidence="15">The sequence shown here is derived from an EMBL/GenBank/DDBJ whole genome shotgun (WGS) entry which is preliminary data.</text>
</comment>
<evidence type="ECO:0000313" key="15">
    <source>
        <dbReference type="EMBL" id="MTW01422.1"/>
    </source>
</evidence>
<keyword evidence="16" id="KW-1185">Reference proteome</keyword>
<keyword evidence="6" id="KW-0732">Signal</keyword>
<dbReference type="InterPro" id="IPR036942">
    <property type="entry name" value="Beta-barrel_TonB_sf"/>
</dbReference>
<dbReference type="PROSITE" id="PS52016">
    <property type="entry name" value="TONB_DEPENDENT_REC_3"/>
    <property type="match status" value="1"/>
</dbReference>
<gene>
    <name evidence="15" type="ORF">GM668_04900</name>
</gene>
<keyword evidence="3 11" id="KW-0813">Transport</keyword>
<dbReference type="PANTHER" id="PTHR30069:SF29">
    <property type="entry name" value="HEMOGLOBIN AND HEMOGLOBIN-HAPTOGLOBIN-BINDING PROTEIN 1-RELATED"/>
    <property type="match status" value="1"/>
</dbReference>
<evidence type="ECO:0000313" key="16">
    <source>
        <dbReference type="Proteomes" id="UP000484015"/>
    </source>
</evidence>
<dbReference type="SUPFAM" id="SSF56935">
    <property type="entry name" value="Porins"/>
    <property type="match status" value="1"/>
</dbReference>
<reference evidence="15 16" key="1">
    <citation type="submission" date="2019-11" db="EMBL/GenBank/DDBJ databases">
        <title>Type strains purchased from KCTC, JCM and DSMZ.</title>
        <authorList>
            <person name="Lu H."/>
        </authorList>
    </citation>
    <scope>NUCLEOTIDE SEQUENCE [LARGE SCALE GENOMIC DNA]</scope>
    <source>
        <strain evidence="15 16">KCTC 42409</strain>
    </source>
</reference>
<dbReference type="InterPro" id="IPR039426">
    <property type="entry name" value="TonB-dep_rcpt-like"/>
</dbReference>
<keyword evidence="9 15" id="KW-0675">Receptor</keyword>
<keyword evidence="10 11" id="KW-0998">Cell outer membrane</keyword>
<organism evidence="15 16">
    <name type="scientific">Pseudoduganella ginsengisoli</name>
    <dbReference type="NCBI Taxonomy" id="1462440"/>
    <lineage>
        <taxon>Bacteria</taxon>
        <taxon>Pseudomonadati</taxon>
        <taxon>Pseudomonadota</taxon>
        <taxon>Betaproteobacteria</taxon>
        <taxon>Burkholderiales</taxon>
        <taxon>Oxalobacteraceae</taxon>
        <taxon>Telluria group</taxon>
        <taxon>Pseudoduganella</taxon>
    </lineage>
</organism>
<keyword evidence="5 11" id="KW-0812">Transmembrane</keyword>
<evidence type="ECO:0000256" key="3">
    <source>
        <dbReference type="ARBA" id="ARBA00022448"/>
    </source>
</evidence>
<protein>
    <submittedName>
        <fullName evidence="15">TonB-dependent receptor</fullName>
    </submittedName>
</protein>
<accession>A0A6L6PXI6</accession>
<dbReference type="InterPro" id="IPR000531">
    <property type="entry name" value="Beta-barrel_TonB"/>
</dbReference>
<dbReference type="Proteomes" id="UP000484015">
    <property type="component" value="Unassembled WGS sequence"/>
</dbReference>
<feature type="domain" description="TonB-dependent receptor-like beta-barrel" evidence="13">
    <location>
        <begin position="208"/>
        <end position="596"/>
    </location>
</feature>
<dbReference type="InterPro" id="IPR037066">
    <property type="entry name" value="Plug_dom_sf"/>
</dbReference>
<evidence type="ECO:0000256" key="6">
    <source>
        <dbReference type="ARBA" id="ARBA00022729"/>
    </source>
</evidence>
<sequence>MPLEQLLELQVVTSASRFAQAIADAPAAVVVVTAQDIRDHGWRTLGDALASLPGLYVTSDRNYAYLGARGFLRPGDYDSRFLLLIDGMRTNDSVYDQAMIGTDGMLDMDLVQRIEYVPGPGSAVYGANALFGVINVITRSGSSVGSTQASVAVASFGEKRARATHGWHGQNGADLLLSASAYTRRGEDLYFPEFDTPDQNRGIARGLDYDRSHSLYAKGTYGGWTLSAAYVSRTKGVPTGSFGAIFNLPNYTRDTQGSVRAGYSAELAAGLAMSAQAYWSRADYFSIGSYPDDAGLPQLNGDGDHGAWYGAGAQLTWTGLPSQKIVVGADAQRNRRRDQFNYRLPYVSQLDDHRADARAGLFAEDEVRLAPGWILNAGLRYDWDDTTGSNVNPRVALIWHASALDTAKLIYGTAYRAPNAYELYYTFPGEGGQLANPALQAEHISTRELILEHRYAAPGFARLSLYRYNTRDLIGQQTLADGMLQFLNVARATANGAELSFERQLGNDVRLRASGAWQHVAENAGGMPIDAPRRLFKLNAAMPVLGFRARLAGEVQCMSARRTENAMVGGYCVANATLGAIRLMPNADLSLSVYNVLDARYADPAGPAFRQEALARQSRTLAVKLVGGFK</sequence>
<dbReference type="Gene3D" id="2.40.170.20">
    <property type="entry name" value="TonB-dependent receptor, beta-barrel domain"/>
    <property type="match status" value="1"/>
</dbReference>
<dbReference type="PANTHER" id="PTHR30069">
    <property type="entry name" value="TONB-DEPENDENT OUTER MEMBRANE RECEPTOR"/>
    <property type="match status" value="1"/>
</dbReference>
<evidence type="ECO:0000256" key="2">
    <source>
        <dbReference type="ARBA" id="ARBA00009810"/>
    </source>
</evidence>